<protein>
    <submittedName>
        <fullName evidence="1">Uncharacterized protein</fullName>
    </submittedName>
</protein>
<sequence>MLNRIDRIATILRCAGVLLPNDFTPTWDYKREIDELAAKIDKELQPRPGTILADLITRTRYAIEWGNSDPLHRELLEQVDFLDHEFETERDRANEHFEARMSAEARARELESQLPARVLYAPGDDHA</sequence>
<dbReference type="Proteomes" id="UP000023351">
    <property type="component" value="Unassembled WGS sequence"/>
</dbReference>
<organism evidence="1 2">
    <name type="scientific">Mycobacteroides abscessus subsp. bolletii 1513</name>
    <dbReference type="NCBI Taxonomy" id="1299321"/>
    <lineage>
        <taxon>Bacteria</taxon>
        <taxon>Bacillati</taxon>
        <taxon>Actinomycetota</taxon>
        <taxon>Actinomycetes</taxon>
        <taxon>Mycobacteriales</taxon>
        <taxon>Mycobacteriaceae</taxon>
        <taxon>Mycobacteroides</taxon>
        <taxon>Mycobacteroides abscessus</taxon>
    </lineage>
</organism>
<evidence type="ECO:0000313" key="2">
    <source>
        <dbReference type="Proteomes" id="UP000023351"/>
    </source>
</evidence>
<reference evidence="1 2" key="1">
    <citation type="submission" date="2013-12" db="EMBL/GenBank/DDBJ databases">
        <authorList>
            <person name="Zelazny A."/>
            <person name="Olivier K."/>
            <person name="Holland S."/>
            <person name="Lenaerts A."/>
            <person name="Ordway D."/>
            <person name="DeGroote M.A."/>
            <person name="Parker T."/>
            <person name="Sizemore C."/>
            <person name="Tallon L.J."/>
            <person name="Sadzewicz L.K."/>
            <person name="Sengamalay N."/>
            <person name="Fraser C.M."/>
            <person name="Hine E."/>
            <person name="Shefchek K.A."/>
            <person name="Das S.P."/>
            <person name="Tettelin H."/>
        </authorList>
    </citation>
    <scope>NUCLEOTIDE SEQUENCE [LARGE SCALE GENOMIC DNA]</scope>
    <source>
        <strain evidence="1 2">1513</strain>
    </source>
</reference>
<evidence type="ECO:0000313" key="1">
    <source>
        <dbReference type="EMBL" id="EUA68082.1"/>
    </source>
</evidence>
<name>X8DHE9_9MYCO</name>
<gene>
    <name evidence="1" type="ORF">I540_4679</name>
</gene>
<proteinExistence type="predicted"/>
<dbReference type="PATRIC" id="fig|1299321.3.peg.4512"/>
<dbReference type="EMBL" id="JAOJ01000003">
    <property type="protein sequence ID" value="EUA68082.1"/>
    <property type="molecule type" value="Genomic_DNA"/>
</dbReference>
<dbReference type="AlphaFoldDB" id="X8DHE9"/>
<accession>X8DHE9</accession>
<comment type="caution">
    <text evidence="1">The sequence shown here is derived from an EMBL/GenBank/DDBJ whole genome shotgun (WGS) entry which is preliminary data.</text>
</comment>